<dbReference type="AlphaFoldDB" id="A0A1E4RN16"/>
<dbReference type="GO" id="GO:0005096">
    <property type="term" value="F:GTPase activator activity"/>
    <property type="evidence" value="ECO:0007669"/>
    <property type="project" value="UniProtKB-KW"/>
</dbReference>
<dbReference type="CDD" id="cd00159">
    <property type="entry name" value="RhoGAP"/>
    <property type="match status" value="1"/>
</dbReference>
<dbReference type="OrthoDB" id="19923at2759"/>
<feature type="compositionally biased region" description="Basic and acidic residues" evidence="6">
    <location>
        <begin position="372"/>
        <end position="386"/>
    </location>
</feature>
<feature type="compositionally biased region" description="Polar residues" evidence="6">
    <location>
        <begin position="492"/>
        <end position="503"/>
    </location>
</feature>
<evidence type="ECO:0000259" key="8">
    <source>
        <dbReference type="PROSITE" id="PS50238"/>
    </source>
</evidence>
<evidence type="ECO:0000256" key="1">
    <source>
        <dbReference type="ARBA" id="ARBA00022468"/>
    </source>
</evidence>
<dbReference type="GO" id="GO:0007165">
    <property type="term" value="P:signal transduction"/>
    <property type="evidence" value="ECO:0007669"/>
    <property type="project" value="InterPro"/>
</dbReference>
<evidence type="ECO:0000313" key="9">
    <source>
        <dbReference type="EMBL" id="ODV68581.1"/>
    </source>
</evidence>
<dbReference type="Pfam" id="PF00620">
    <property type="entry name" value="RhoGAP"/>
    <property type="match status" value="1"/>
</dbReference>
<feature type="compositionally biased region" description="Low complexity" evidence="6">
    <location>
        <begin position="913"/>
        <end position="947"/>
    </location>
</feature>
<feature type="compositionally biased region" description="Basic and acidic residues" evidence="6">
    <location>
        <begin position="177"/>
        <end position="186"/>
    </location>
</feature>
<keyword evidence="10" id="KW-1185">Reference proteome</keyword>
<dbReference type="PROSITE" id="PS00478">
    <property type="entry name" value="LIM_DOMAIN_1"/>
    <property type="match status" value="1"/>
</dbReference>
<dbReference type="GO" id="GO:0046872">
    <property type="term" value="F:metal ion binding"/>
    <property type="evidence" value="ECO:0007669"/>
    <property type="project" value="UniProtKB-KW"/>
</dbReference>
<evidence type="ECO:0000259" key="7">
    <source>
        <dbReference type="PROSITE" id="PS50023"/>
    </source>
</evidence>
<evidence type="ECO:0000256" key="5">
    <source>
        <dbReference type="SAM" id="Coils"/>
    </source>
</evidence>
<name>A0A1E4RN16_9ASCO</name>
<dbReference type="InterPro" id="IPR008936">
    <property type="entry name" value="Rho_GTPase_activation_prot"/>
</dbReference>
<dbReference type="InterPro" id="IPR050729">
    <property type="entry name" value="Rho-GAP"/>
</dbReference>
<reference evidence="10" key="1">
    <citation type="submission" date="2016-05" db="EMBL/GenBank/DDBJ databases">
        <title>Comparative genomics of biotechnologically important yeasts.</title>
        <authorList>
            <consortium name="DOE Joint Genome Institute"/>
            <person name="Riley R."/>
            <person name="Haridas S."/>
            <person name="Wolfe K.H."/>
            <person name="Lopes M.R."/>
            <person name="Hittinger C.T."/>
            <person name="Goker M."/>
            <person name="Salamov A."/>
            <person name="Wisecaver J."/>
            <person name="Long T.M."/>
            <person name="Aerts A.L."/>
            <person name="Barry K."/>
            <person name="Choi C."/>
            <person name="Clum A."/>
            <person name="Coughlan A.Y."/>
            <person name="Deshpande S."/>
            <person name="Douglass A.P."/>
            <person name="Hanson S.J."/>
            <person name="Klenk H.-P."/>
            <person name="Labutti K."/>
            <person name="Lapidus A."/>
            <person name="Lindquist E."/>
            <person name="Lipzen A."/>
            <person name="Meier-Kolthoff J.P."/>
            <person name="Ohm R.A."/>
            <person name="Otillar R.P."/>
            <person name="Pangilinan J."/>
            <person name="Peng Y."/>
            <person name="Rokas A."/>
            <person name="Rosa C.A."/>
            <person name="Scheuner C."/>
            <person name="Sibirny A.A."/>
            <person name="Slot J.C."/>
            <person name="Stielow J.B."/>
            <person name="Sun H."/>
            <person name="Kurtzman C.P."/>
            <person name="Blackwell M."/>
            <person name="Grigoriev I.V."/>
            <person name="Jeffries T.W."/>
        </authorList>
    </citation>
    <scope>NUCLEOTIDE SEQUENCE [LARGE SCALE GENOMIC DNA]</scope>
    <source>
        <strain evidence="10">NRRL Y-1933</strain>
    </source>
</reference>
<dbReference type="Gene3D" id="2.10.110.10">
    <property type="entry name" value="Cysteine Rich Protein"/>
    <property type="match status" value="2"/>
</dbReference>
<dbReference type="GO" id="GO:0005938">
    <property type="term" value="C:cell cortex"/>
    <property type="evidence" value="ECO:0007669"/>
    <property type="project" value="UniProtKB-ARBA"/>
</dbReference>
<evidence type="ECO:0000313" key="10">
    <source>
        <dbReference type="Proteomes" id="UP000095085"/>
    </source>
</evidence>
<gene>
    <name evidence="9" type="ORF">HYPBUDRAFT_165320</name>
</gene>
<feature type="compositionally biased region" description="Polar residues" evidence="6">
    <location>
        <begin position="520"/>
        <end position="529"/>
    </location>
</feature>
<dbReference type="InterPro" id="IPR000198">
    <property type="entry name" value="RhoGAP_dom"/>
</dbReference>
<feature type="compositionally biased region" description="Polar residues" evidence="6">
    <location>
        <begin position="187"/>
        <end position="216"/>
    </location>
</feature>
<evidence type="ECO:0000256" key="3">
    <source>
        <dbReference type="ARBA" id="ARBA00022833"/>
    </source>
</evidence>
<dbReference type="GeneID" id="30997249"/>
<feature type="domain" description="Rho-GAP" evidence="8">
    <location>
        <begin position="1009"/>
        <end position="1210"/>
    </location>
</feature>
<dbReference type="SMART" id="SM00132">
    <property type="entry name" value="LIM"/>
    <property type="match status" value="2"/>
</dbReference>
<dbReference type="PROSITE" id="PS50023">
    <property type="entry name" value="LIM_DOMAIN_2"/>
    <property type="match status" value="1"/>
</dbReference>
<protein>
    <submittedName>
        <fullName evidence="9">RhoGAP-domain-containing protein</fullName>
    </submittedName>
</protein>
<feature type="region of interest" description="Disordered" evidence="6">
    <location>
        <begin position="802"/>
        <end position="849"/>
    </location>
</feature>
<dbReference type="GO" id="GO:0005933">
    <property type="term" value="C:cellular bud"/>
    <property type="evidence" value="ECO:0007669"/>
    <property type="project" value="UniProtKB-ARBA"/>
</dbReference>
<dbReference type="PANTHER" id="PTHR23176">
    <property type="entry name" value="RHO/RAC/CDC GTPASE-ACTIVATING PROTEIN"/>
    <property type="match status" value="1"/>
</dbReference>
<feature type="region of interest" description="Disordered" evidence="6">
    <location>
        <begin position="160"/>
        <end position="312"/>
    </location>
</feature>
<feature type="region of interest" description="Disordered" evidence="6">
    <location>
        <begin position="345"/>
        <end position="398"/>
    </location>
</feature>
<dbReference type="PANTHER" id="PTHR23176:SF128">
    <property type="entry name" value="RHO GTPASE-ACTIVATING PROTEIN RGD1"/>
    <property type="match status" value="1"/>
</dbReference>
<feature type="region of interest" description="Disordered" evidence="6">
    <location>
        <begin position="638"/>
        <end position="700"/>
    </location>
</feature>
<feature type="compositionally biased region" description="Pro residues" evidence="6">
    <location>
        <begin position="505"/>
        <end position="516"/>
    </location>
</feature>
<evidence type="ECO:0000256" key="2">
    <source>
        <dbReference type="ARBA" id="ARBA00022723"/>
    </source>
</evidence>
<feature type="compositionally biased region" description="Low complexity" evidence="6">
    <location>
        <begin position="827"/>
        <end position="848"/>
    </location>
</feature>
<dbReference type="EMBL" id="KV454539">
    <property type="protein sequence ID" value="ODV68581.1"/>
    <property type="molecule type" value="Genomic_DNA"/>
</dbReference>
<evidence type="ECO:0000256" key="6">
    <source>
        <dbReference type="SAM" id="MobiDB-lite"/>
    </source>
</evidence>
<keyword evidence="4" id="KW-0440">LIM domain</keyword>
<feature type="compositionally biased region" description="Polar residues" evidence="6">
    <location>
        <begin position="263"/>
        <end position="282"/>
    </location>
</feature>
<sequence>MSLEINFTHEINNSYDDDGALQSCKKCNLPIYEGHAYELGDDRWHINCFKCSKCESSLGCNSNFLVLGNGNLICSNCSYNCKQCGKKIDDLAILTGDQAYCSSCFKCRSCKLKIEDLRYARTSKGLFCMSCHEKLIAKKKKVDLKKKQLALLEQQRLADEKQANLKNPNYNTRHSHYQNEESRHLQDISNNNTTPKLSNGSSKRNSLNNQGHNASSDLFLHGNRSSSSMVTNKDKSLPPPPPPPPPHEGEYNSARDSFHSTKTDNSITSISNSQFTGTTNESNNDKNHQPTQVAPSQSQEEDFSIEEVNDSDDELNMKKQKLEKGVSQNSSQSDHNGIILDIIDSMSEPTTPKVTSSRKDSNSLEPPVDLTPKNKESVSKTENPEDKVEENESPSKKFRGKNLLILSPNQYHDNGFHNANNIQPSITSPRKNNNTNLAPEEHARSNCPSPFAKANRQARVVETNDEIQNEGLNIDDYDSYYKGNKEMGTPKRPNSGNVTTTVMSSPPPKAPLPSVPSTPIKSSIMSTETPRSEARSLANEPRGLGLEGVEYPEKKSQRSSRIIGNVTPAVTNLEDTLNDNEYGSAQSQSQGQTSVSRKNTIRTPKLSLKHKRSISNGSNSGITGKFGFFKSKDENNVMSSSGSIKGHSRHVSDGSISNGGSAFTTPPLPFTSPMNQLGFSRDHTRSTSDTPFLASIDNNNGGTLAGQQTDLHRHELELRSLKADIYQLEIQKQTLNNDVKKLTNDKSKLNQEVRTLQSRIVKDSNQQQDLSKEIGSLEIRKKKLLEINQSLSEENHQLELSIKNGKNGGSATSINAHPSPPIGPGSQGRRGSSSDITNDSTSNSNFTNLASTSSSSLIAGAPYSETGIDTDTTMVETHKATRLKFWRRPKISNVNSPVIVNTGVHHKESQDLSNSNNGEAINSNNGSGAHHSHSNSNNHHNGSNGNSTLDPSLADGSNNKKGLGSFITKSRSTNILDSFLTNNSNNNSNDSTPSISENGGVSNAPLFTSTVQRRADYENERVPLIVTKCIEEVEKRGLDMEGIYRISGGNSAIVSIENAFSGLTANASSDEKQMNKLNETIDVDINAVTSALKRYLRKLPDPLIPYNIYDDFIKVSSANAPNKSDKRLLDLKNRVIAKLPPANKHILFLLCKHLSLVNSYQSVNRMGYKNLSVVFAPTLARDATGEKEMVDMGYRNDVTEFLLNNHEQVFEGYS</sequence>
<keyword evidence="2 4" id="KW-0479">Metal-binding</keyword>
<feature type="compositionally biased region" description="Low complexity" evidence="6">
    <location>
        <begin position="978"/>
        <end position="996"/>
    </location>
</feature>
<dbReference type="SMART" id="SM00324">
    <property type="entry name" value="RhoGAP"/>
    <property type="match status" value="1"/>
</dbReference>
<organism evidence="9 10">
    <name type="scientific">Hyphopichia burtonii NRRL Y-1933</name>
    <dbReference type="NCBI Taxonomy" id="984485"/>
    <lineage>
        <taxon>Eukaryota</taxon>
        <taxon>Fungi</taxon>
        <taxon>Dikarya</taxon>
        <taxon>Ascomycota</taxon>
        <taxon>Saccharomycotina</taxon>
        <taxon>Pichiomycetes</taxon>
        <taxon>Debaryomycetaceae</taxon>
        <taxon>Hyphopichia</taxon>
    </lineage>
</organism>
<proteinExistence type="predicted"/>
<feature type="region of interest" description="Disordered" evidence="6">
    <location>
        <begin position="907"/>
        <end position="965"/>
    </location>
</feature>
<feature type="region of interest" description="Disordered" evidence="6">
    <location>
        <begin position="978"/>
        <end position="1003"/>
    </location>
</feature>
<dbReference type="Gene3D" id="1.10.555.10">
    <property type="entry name" value="Rho GTPase activation protein"/>
    <property type="match status" value="1"/>
</dbReference>
<keyword evidence="5" id="KW-0175">Coiled coil</keyword>
<dbReference type="PROSITE" id="PS50238">
    <property type="entry name" value="RHOGAP"/>
    <property type="match status" value="1"/>
</dbReference>
<feature type="compositionally biased region" description="Pro residues" evidence="6">
    <location>
        <begin position="237"/>
        <end position="246"/>
    </location>
</feature>
<dbReference type="Proteomes" id="UP000095085">
    <property type="component" value="Unassembled WGS sequence"/>
</dbReference>
<feature type="domain" description="LIM zinc-binding" evidence="7">
    <location>
        <begin position="22"/>
        <end position="84"/>
    </location>
</feature>
<feature type="coiled-coil region" evidence="5">
    <location>
        <begin position="704"/>
        <end position="801"/>
    </location>
</feature>
<dbReference type="STRING" id="984485.A0A1E4RN16"/>
<dbReference type="InterPro" id="IPR001781">
    <property type="entry name" value="Znf_LIM"/>
</dbReference>
<dbReference type="Pfam" id="PF00412">
    <property type="entry name" value="LIM"/>
    <property type="match status" value="1"/>
</dbReference>
<feature type="compositionally biased region" description="Polar residues" evidence="6">
    <location>
        <begin position="654"/>
        <end position="664"/>
    </location>
</feature>
<evidence type="ECO:0000256" key="4">
    <source>
        <dbReference type="PROSITE-ProRule" id="PRU00125"/>
    </source>
</evidence>
<feature type="region of interest" description="Disordered" evidence="6">
    <location>
        <begin position="579"/>
        <end position="622"/>
    </location>
</feature>
<accession>A0A1E4RN16</accession>
<feature type="compositionally biased region" description="Low complexity" evidence="6">
    <location>
        <begin position="584"/>
        <end position="596"/>
    </location>
</feature>
<keyword evidence="3 4" id="KW-0862">Zinc</keyword>
<dbReference type="SUPFAM" id="SSF48350">
    <property type="entry name" value="GTPase activation domain, GAP"/>
    <property type="match status" value="1"/>
</dbReference>
<dbReference type="RefSeq" id="XP_020077648.1">
    <property type="nucleotide sequence ID" value="XM_020222700.1"/>
</dbReference>
<feature type="compositionally biased region" description="Acidic residues" evidence="6">
    <location>
        <begin position="299"/>
        <end position="312"/>
    </location>
</feature>
<dbReference type="CDD" id="cd09394">
    <property type="entry name" value="LIM1_Rga"/>
    <property type="match status" value="1"/>
</dbReference>
<feature type="region of interest" description="Disordered" evidence="6">
    <location>
        <begin position="486"/>
        <end position="567"/>
    </location>
</feature>
<keyword evidence="1" id="KW-0343">GTPase activation</keyword>
<feature type="compositionally biased region" description="Polar residues" evidence="6">
    <location>
        <begin position="289"/>
        <end position="298"/>
    </location>
</feature>
<dbReference type="CDD" id="cd09395">
    <property type="entry name" value="LIM2_Rga"/>
    <property type="match status" value="1"/>
</dbReference>